<dbReference type="Gene3D" id="3.90.105.10">
    <property type="entry name" value="Molybdopterin biosynthesis moea protein, domain 2"/>
    <property type="match status" value="1"/>
</dbReference>
<dbReference type="InterPro" id="IPR036425">
    <property type="entry name" value="MoaB/Mog-like_dom_sf"/>
</dbReference>
<evidence type="ECO:0000256" key="9">
    <source>
        <dbReference type="ARBA" id="ARBA00023150"/>
    </source>
</evidence>
<evidence type="ECO:0000256" key="11">
    <source>
        <dbReference type="RuleBase" id="RU365090"/>
    </source>
</evidence>
<organism evidence="13 14">
    <name type="scientific">Aureimonas ureilytica</name>
    <dbReference type="NCBI Taxonomy" id="401562"/>
    <lineage>
        <taxon>Bacteria</taxon>
        <taxon>Pseudomonadati</taxon>
        <taxon>Pseudomonadota</taxon>
        <taxon>Alphaproteobacteria</taxon>
        <taxon>Hyphomicrobiales</taxon>
        <taxon>Aurantimonadaceae</taxon>
        <taxon>Aureimonas</taxon>
    </lineage>
</organism>
<dbReference type="InterPro" id="IPR005111">
    <property type="entry name" value="MoeA_C_domain_IV"/>
</dbReference>
<dbReference type="SUPFAM" id="SSF63867">
    <property type="entry name" value="MoeA C-terminal domain-like"/>
    <property type="match status" value="1"/>
</dbReference>
<dbReference type="Gene3D" id="3.40.980.10">
    <property type="entry name" value="MoaB/Mog-like domain"/>
    <property type="match status" value="1"/>
</dbReference>
<keyword evidence="7 11" id="KW-0479">Metal-binding</keyword>
<feature type="domain" description="MoaB/Mog" evidence="12">
    <location>
        <begin position="179"/>
        <end position="318"/>
    </location>
</feature>
<evidence type="ECO:0000256" key="10">
    <source>
        <dbReference type="ARBA" id="ARBA00047317"/>
    </source>
</evidence>
<dbReference type="GO" id="GO:0005829">
    <property type="term" value="C:cytosol"/>
    <property type="evidence" value="ECO:0007669"/>
    <property type="project" value="TreeGrafter"/>
</dbReference>
<dbReference type="EC" id="2.10.1.1" evidence="11"/>
<dbReference type="InterPro" id="IPR036688">
    <property type="entry name" value="MoeA_C_domain_IV_sf"/>
</dbReference>
<dbReference type="PANTHER" id="PTHR10192">
    <property type="entry name" value="MOLYBDOPTERIN BIOSYNTHESIS PROTEIN"/>
    <property type="match status" value="1"/>
</dbReference>
<dbReference type="EMBL" id="LDQA01000001">
    <property type="protein sequence ID" value="KTR08516.1"/>
    <property type="molecule type" value="Genomic_DNA"/>
</dbReference>
<dbReference type="InterPro" id="IPR005110">
    <property type="entry name" value="MoeA_linker/N"/>
</dbReference>
<dbReference type="SUPFAM" id="SSF53218">
    <property type="entry name" value="Molybdenum cofactor biosynthesis proteins"/>
    <property type="match status" value="1"/>
</dbReference>
<keyword evidence="8 11" id="KW-0460">Magnesium</keyword>
<evidence type="ECO:0000256" key="1">
    <source>
        <dbReference type="ARBA" id="ARBA00001946"/>
    </source>
</evidence>
<dbReference type="PANTHER" id="PTHR10192:SF5">
    <property type="entry name" value="GEPHYRIN"/>
    <property type="match status" value="1"/>
</dbReference>
<reference evidence="13 14" key="1">
    <citation type="journal article" date="2016" name="Front. Microbiol.">
        <title>Genomic Resource of Rice Seed Associated Bacteria.</title>
        <authorList>
            <person name="Midha S."/>
            <person name="Bansal K."/>
            <person name="Sharma S."/>
            <person name="Kumar N."/>
            <person name="Patil P.P."/>
            <person name="Chaudhry V."/>
            <person name="Patil P.B."/>
        </authorList>
    </citation>
    <scope>NUCLEOTIDE SEQUENCE [LARGE SCALE GENOMIC DNA]</scope>
    <source>
        <strain evidence="13 14">NS365</strain>
    </source>
</reference>
<evidence type="ECO:0000313" key="14">
    <source>
        <dbReference type="Proteomes" id="UP000078529"/>
    </source>
</evidence>
<dbReference type="Pfam" id="PF03454">
    <property type="entry name" value="MoeA_C"/>
    <property type="match status" value="1"/>
</dbReference>
<evidence type="ECO:0000256" key="5">
    <source>
        <dbReference type="ARBA" id="ARBA00022505"/>
    </source>
</evidence>
<dbReference type="NCBIfam" id="NF045515">
    <property type="entry name" value="Glp_gephyrin"/>
    <property type="match status" value="1"/>
</dbReference>
<evidence type="ECO:0000313" key="13">
    <source>
        <dbReference type="EMBL" id="KTR08516.1"/>
    </source>
</evidence>
<keyword evidence="6 11" id="KW-0808">Transferase</keyword>
<evidence type="ECO:0000256" key="6">
    <source>
        <dbReference type="ARBA" id="ARBA00022679"/>
    </source>
</evidence>
<evidence type="ECO:0000256" key="4">
    <source>
        <dbReference type="ARBA" id="ARBA00010763"/>
    </source>
</evidence>
<dbReference type="SMART" id="SM00852">
    <property type="entry name" value="MoCF_biosynth"/>
    <property type="match status" value="1"/>
</dbReference>
<dbReference type="GO" id="GO:0061599">
    <property type="term" value="F:molybdopterin molybdotransferase activity"/>
    <property type="evidence" value="ECO:0007669"/>
    <property type="project" value="UniProtKB-UniRule"/>
</dbReference>
<dbReference type="RefSeq" id="WP_058598369.1">
    <property type="nucleotide sequence ID" value="NZ_LDQA01000001.1"/>
</dbReference>
<accession>A0A147DBG4</accession>
<sequence>MSLLPVEEALARLLTDAEPVRRIEQVGLDALAGRRLAGDLVARLTQPAFDASAMDGYAVRADDLRSAATELRVIGEAAAGAAFEGTVSANQAVRIFTGAPVPAGADAVVIQENTERPDPSTVIVLEPVQPGRHIRPAGNDFQAGKPVLADGVVLSPASIALAASAGYDFVPVRARPGIAIVMTGSELVWPGTRPGPSQIVASNGFGIAAIVEAAGGDAISYGIVPDDRAALRQVFENARAEGIDVFVTIGGASVGEHDLVAPVLRECGVELDFWKVAMRPGKPLMAGRHEAMRFLGLPGNPASSLVTAELFLRPLVERLAGRPSRPRYETGTLGAAVSENDHRADFMRATIQQDDDGRTVLMPLARQDSSLLSVFATADALLVRPPHAAAGQPGETCEFVRLA</sequence>
<keyword evidence="5 11" id="KW-0500">Molybdenum</keyword>
<dbReference type="AlphaFoldDB" id="A0A147DBG4"/>
<dbReference type="GO" id="GO:0046872">
    <property type="term" value="F:metal ion binding"/>
    <property type="evidence" value="ECO:0007669"/>
    <property type="project" value="UniProtKB-UniRule"/>
</dbReference>
<evidence type="ECO:0000256" key="8">
    <source>
        <dbReference type="ARBA" id="ARBA00022842"/>
    </source>
</evidence>
<comment type="function">
    <text evidence="2 11">Catalyzes the insertion of molybdate into adenylated molybdopterin with the concomitant release of AMP.</text>
</comment>
<comment type="catalytic activity">
    <reaction evidence="10">
        <text>adenylyl-molybdopterin + molybdate = Mo-molybdopterin + AMP + H(+)</text>
        <dbReference type="Rhea" id="RHEA:35047"/>
        <dbReference type="ChEBI" id="CHEBI:15378"/>
        <dbReference type="ChEBI" id="CHEBI:36264"/>
        <dbReference type="ChEBI" id="CHEBI:62727"/>
        <dbReference type="ChEBI" id="CHEBI:71302"/>
        <dbReference type="ChEBI" id="CHEBI:456215"/>
        <dbReference type="EC" id="2.10.1.1"/>
    </reaction>
</comment>
<dbReference type="InterPro" id="IPR001453">
    <property type="entry name" value="MoaB/Mog_dom"/>
</dbReference>
<keyword evidence="14" id="KW-1185">Reference proteome</keyword>
<comment type="similarity">
    <text evidence="4 11">Belongs to the MoeA family.</text>
</comment>
<proteinExistence type="inferred from homology"/>
<dbReference type="PATRIC" id="fig|401562.4.peg.160"/>
<evidence type="ECO:0000256" key="3">
    <source>
        <dbReference type="ARBA" id="ARBA00005046"/>
    </source>
</evidence>
<dbReference type="Pfam" id="PF00994">
    <property type="entry name" value="MoCF_biosynth"/>
    <property type="match status" value="1"/>
</dbReference>
<comment type="pathway">
    <text evidence="3 11">Cofactor biosynthesis; molybdopterin biosynthesis.</text>
</comment>
<dbReference type="InterPro" id="IPR036135">
    <property type="entry name" value="MoeA_linker/N_sf"/>
</dbReference>
<dbReference type="FunFam" id="3.40.980.10:FF:000004">
    <property type="entry name" value="Molybdopterin molybdenumtransferase"/>
    <property type="match status" value="1"/>
</dbReference>
<dbReference type="InterPro" id="IPR038987">
    <property type="entry name" value="MoeA-like"/>
</dbReference>
<name>A0A147DBG4_9HYPH</name>
<dbReference type="SUPFAM" id="SSF63882">
    <property type="entry name" value="MoeA N-terminal region -like"/>
    <property type="match status" value="1"/>
</dbReference>
<dbReference type="GO" id="GO:0006777">
    <property type="term" value="P:Mo-molybdopterin cofactor biosynthetic process"/>
    <property type="evidence" value="ECO:0007669"/>
    <property type="project" value="UniProtKB-UniRule"/>
</dbReference>
<dbReference type="Gene3D" id="2.40.340.10">
    <property type="entry name" value="MoeA, C-terminal, domain IV"/>
    <property type="match status" value="1"/>
</dbReference>
<evidence type="ECO:0000256" key="2">
    <source>
        <dbReference type="ARBA" id="ARBA00002901"/>
    </source>
</evidence>
<dbReference type="Pfam" id="PF03453">
    <property type="entry name" value="MoeA_N"/>
    <property type="match status" value="1"/>
</dbReference>
<comment type="cofactor">
    <cofactor evidence="1 11">
        <name>Mg(2+)</name>
        <dbReference type="ChEBI" id="CHEBI:18420"/>
    </cofactor>
</comment>
<evidence type="ECO:0000259" key="12">
    <source>
        <dbReference type="SMART" id="SM00852"/>
    </source>
</evidence>
<dbReference type="FunFam" id="2.170.190.11:FF:000001">
    <property type="entry name" value="Molybdopterin molybdenumtransferase"/>
    <property type="match status" value="1"/>
</dbReference>
<gene>
    <name evidence="13" type="ORF">NS365_00805</name>
</gene>
<dbReference type="Gene3D" id="2.170.190.11">
    <property type="entry name" value="Molybdopterin biosynthesis moea protein, domain 3"/>
    <property type="match status" value="1"/>
</dbReference>
<comment type="caution">
    <text evidence="13">The sequence shown here is derived from an EMBL/GenBank/DDBJ whole genome shotgun (WGS) entry which is preliminary data.</text>
</comment>
<keyword evidence="9 11" id="KW-0501">Molybdenum cofactor biosynthesis</keyword>
<dbReference type="Proteomes" id="UP000078529">
    <property type="component" value="Unassembled WGS sequence"/>
</dbReference>
<dbReference type="UniPathway" id="UPA00344"/>
<dbReference type="CDD" id="cd00887">
    <property type="entry name" value="MoeA"/>
    <property type="match status" value="1"/>
</dbReference>
<protein>
    <recommendedName>
        <fullName evidence="11">Molybdopterin molybdenumtransferase</fullName>
        <ecNumber evidence="11">2.10.1.1</ecNumber>
    </recommendedName>
</protein>
<evidence type="ECO:0000256" key="7">
    <source>
        <dbReference type="ARBA" id="ARBA00022723"/>
    </source>
</evidence>